<name>A0A1S1Z5Q4_FLAPC</name>
<evidence type="ECO:0000313" key="9">
    <source>
        <dbReference type="EMBL" id="OHX68405.1"/>
    </source>
</evidence>
<dbReference type="EMBL" id="JRYR02000001">
    <property type="protein sequence ID" value="OHX68405.1"/>
    <property type="molecule type" value="Genomic_DNA"/>
</dbReference>
<comment type="caution">
    <text evidence="9">The sequence shown here is derived from an EMBL/GenBank/DDBJ whole genome shotgun (WGS) entry which is preliminary data.</text>
</comment>
<dbReference type="Pfam" id="PF03458">
    <property type="entry name" value="Gly_transporter"/>
    <property type="match status" value="2"/>
</dbReference>
<feature type="transmembrane region" description="Helical" evidence="7">
    <location>
        <begin position="146"/>
        <end position="164"/>
    </location>
</feature>
<feature type="transmembrane region" description="Helical" evidence="7">
    <location>
        <begin position="28"/>
        <end position="49"/>
    </location>
</feature>
<keyword evidence="6 7" id="KW-0472">Membrane</keyword>
<comment type="similarity">
    <text evidence="2">Belongs to the UPF0126 family.</text>
</comment>
<evidence type="ECO:0000256" key="1">
    <source>
        <dbReference type="ARBA" id="ARBA00004651"/>
    </source>
</evidence>
<feature type="transmembrane region" description="Helical" evidence="7">
    <location>
        <begin position="6"/>
        <end position="21"/>
    </location>
</feature>
<evidence type="ECO:0000256" key="3">
    <source>
        <dbReference type="ARBA" id="ARBA00022475"/>
    </source>
</evidence>
<keyword evidence="4 7" id="KW-0812">Transmembrane</keyword>
<comment type="subcellular location">
    <subcellularLocation>
        <location evidence="1">Cell membrane</location>
        <topology evidence="1">Multi-pass membrane protein</topology>
    </subcellularLocation>
</comment>
<feature type="domain" description="Glycine transporter" evidence="8">
    <location>
        <begin position="4"/>
        <end position="77"/>
    </location>
</feature>
<accession>A0A1S1Z5Q4</accession>
<dbReference type="AlphaFoldDB" id="A0A1S1Z5Q4"/>
<gene>
    <name evidence="9" type="ORF">NH26_01640</name>
</gene>
<evidence type="ECO:0000256" key="4">
    <source>
        <dbReference type="ARBA" id="ARBA00022692"/>
    </source>
</evidence>
<feature type="transmembrane region" description="Helical" evidence="7">
    <location>
        <begin position="170"/>
        <end position="188"/>
    </location>
</feature>
<dbReference type="PANTHER" id="PTHR30506:SF3">
    <property type="entry name" value="UPF0126 INNER MEMBRANE PROTEIN YADS-RELATED"/>
    <property type="match status" value="1"/>
</dbReference>
<evidence type="ECO:0000259" key="8">
    <source>
        <dbReference type="Pfam" id="PF03458"/>
    </source>
</evidence>
<sequence>MYYIGVVGSFAFAISGALVAMNKKLDPFGILIVAFVTAVGGGTLRDVLIEGRNIFWMEDPSYIYFILAGAVCAMIFQDKLDRFRTSLLLFDTIGLALFSVAGVQIGLTFDFPYIICIILGVITGAFGGVSRDILVNEIPIIFQKEIYATISSVGASIYIVLYHFGFSRLLTEIIPILTIILLRIFVVYKEIMLPSIYKNDETVDEEEW</sequence>
<evidence type="ECO:0000313" key="10">
    <source>
        <dbReference type="Proteomes" id="UP000179797"/>
    </source>
</evidence>
<dbReference type="InterPro" id="IPR005115">
    <property type="entry name" value="Gly_transporter"/>
</dbReference>
<organism evidence="9 10">
    <name type="scientific">Flammeovirga pacifica</name>
    <dbReference type="NCBI Taxonomy" id="915059"/>
    <lineage>
        <taxon>Bacteria</taxon>
        <taxon>Pseudomonadati</taxon>
        <taxon>Bacteroidota</taxon>
        <taxon>Cytophagia</taxon>
        <taxon>Cytophagales</taxon>
        <taxon>Flammeovirgaceae</taxon>
        <taxon>Flammeovirga</taxon>
    </lineage>
</organism>
<evidence type="ECO:0000256" key="2">
    <source>
        <dbReference type="ARBA" id="ARBA00008193"/>
    </source>
</evidence>
<evidence type="ECO:0000256" key="6">
    <source>
        <dbReference type="ARBA" id="ARBA00023136"/>
    </source>
</evidence>
<proteinExistence type="inferred from homology"/>
<feature type="domain" description="Glycine transporter" evidence="8">
    <location>
        <begin position="89"/>
        <end position="162"/>
    </location>
</feature>
<keyword evidence="3" id="KW-1003">Cell membrane</keyword>
<feature type="transmembrane region" description="Helical" evidence="7">
    <location>
        <begin position="61"/>
        <end position="76"/>
    </location>
</feature>
<dbReference type="GO" id="GO:0005886">
    <property type="term" value="C:plasma membrane"/>
    <property type="evidence" value="ECO:0007669"/>
    <property type="project" value="UniProtKB-SubCell"/>
</dbReference>
<keyword evidence="5 7" id="KW-1133">Transmembrane helix</keyword>
<evidence type="ECO:0000256" key="5">
    <source>
        <dbReference type="ARBA" id="ARBA00022989"/>
    </source>
</evidence>
<feature type="transmembrane region" description="Helical" evidence="7">
    <location>
        <begin position="111"/>
        <end position="134"/>
    </location>
</feature>
<evidence type="ECO:0000256" key="7">
    <source>
        <dbReference type="SAM" id="Phobius"/>
    </source>
</evidence>
<feature type="transmembrane region" description="Helical" evidence="7">
    <location>
        <begin position="88"/>
        <end position="105"/>
    </location>
</feature>
<dbReference type="PANTHER" id="PTHR30506">
    <property type="entry name" value="INNER MEMBRANE PROTEIN"/>
    <property type="match status" value="1"/>
</dbReference>
<dbReference type="Proteomes" id="UP000179797">
    <property type="component" value="Unassembled WGS sequence"/>
</dbReference>
<reference evidence="9 10" key="1">
    <citation type="journal article" date="2012" name="Int. J. Syst. Evol. Microbiol.">
        <title>Flammeovirga pacifica sp. nov., isolated from deep-sea sediment.</title>
        <authorList>
            <person name="Xu H."/>
            <person name="Fu Y."/>
            <person name="Yang N."/>
            <person name="Ding Z."/>
            <person name="Lai Q."/>
            <person name="Zeng R."/>
        </authorList>
    </citation>
    <scope>NUCLEOTIDE SEQUENCE [LARGE SCALE GENOMIC DNA]</scope>
    <source>
        <strain evidence="10">DSM 24597 / LMG 26175 / WPAGA1</strain>
    </source>
</reference>
<keyword evidence="10" id="KW-1185">Reference proteome</keyword>
<protein>
    <recommendedName>
        <fullName evidence="8">Glycine transporter domain-containing protein</fullName>
    </recommendedName>
</protein>